<dbReference type="GO" id="GO:0009007">
    <property type="term" value="F:site-specific DNA-methyltransferase (adenine-specific) activity"/>
    <property type="evidence" value="ECO:0007669"/>
    <property type="project" value="UniProtKB-EC"/>
</dbReference>
<keyword evidence="3" id="KW-0808">Transferase</keyword>
<dbReference type="PRINTS" id="PR00507">
    <property type="entry name" value="N12N6MTFRASE"/>
</dbReference>
<protein>
    <recommendedName>
        <fullName evidence="1">site-specific DNA-methyltransferase (adenine-specific)</fullName>
        <ecNumber evidence="1">2.1.1.72</ecNumber>
    </recommendedName>
</protein>
<dbReference type="EMBL" id="JSZA02000141">
    <property type="protein sequence ID" value="KHD06789.1"/>
    <property type="molecule type" value="Genomic_DNA"/>
</dbReference>
<sequence length="1349" mass="154292">MQGKLFTQTFLEQGITQTEVWQSLNQPDYAQFVETLKSIFTNLSADSTLNEASTESEIIWKVLSALDWHDTLPQQTASAKGRYDIPDGLLFPDSQAKTAALAEKKDETRYRFGIVILESKRWQRALDRADKTDTLGTPSTQILRYLSRAEVISERRIQWGILTNGRYWRLYWQGARSRSEDFLEIDLAIAIGMANLKMPPGSVEAENPEHFLKVFYLLFRRSAFLPQPTGQSSFHQLALDEGQHWQTIVSQDLGDVVFTQVFPTLVKAFIQHDPQAPQPLTLDYLETVRRAALTLLYRLLFLFYAEDRNLLPIHEIRYAHYALRKIRHDIAQFIDDGDGFSATGIRYYRILQDIYRAIAQGDASIGLPPYNGGLFDKHPLLERTLLPDAPFAILIDKLSRRKSQWINYRDLTVQQLGSIYERLLEFVVVGNNANDITIQPNIYARKGSGSYYTHDDVVKLVITETLEPLIEERVAAFEDLTTKSKRLQQLETLDPASRLLDLKICDPAMGSGHFLVSLVDYLADQILEQMANSNAVVTWTTYQSPLIQRIENIRQQIIAAAEAQKWTIDRHQLDDRHIVRRMILKRVIYGVDKNPMAVELAKVALWLHTFTVGAPLSFLDHHLRCGDSLFGEWVGVVSKDLHEMGALFMQNALAGMSAATSMMNEISELTDADIAEVTQSKYLFESVDKTLKPLHQLLDFWHALRWLSPRKFNQNGKQFPYPGLAPLLSGRFGDIMTVVSQGQVTSDKQKNKKEVAAINDLLLQTRAIAQREKFFHWEIAFPTVWKHLERSQSVGGFDLLMSNPPWERLKLQEIEWFTVHKPEIAAAPRAADRKKLIAQLQKNGDALWEAYTDAKTSAETAAKVARTFGEYPQLSSGDINLYALFVERAQRLAAPHGIMGLVTPSGIASDLGTSSFFKSVATTGRLKSLFDFENKKVFFPDVHASLKFCTFIFGGRERQFTETKAAFFLHAVKERNDPERLFTLSAVDFAAVNPNTGTVPIFRFKRDAQITSRIYQQFPILVDRRSEPPKFLWPLRYVNMFHMTNDSHLFKRADELDDEGFYPVGMNVWRRGKEECVPLYEGKMVQAYDHRAASIVVNQENIHRPAQSKQASLEQHQNPKWQPTPQFFVHTQAIRGYKTLQWVLVFKEITAPTNRRTMIASLAPAVAFGNKIPLLQPNDDKGVKNYRLQAPLLLANLNTFAFDFIVRQKLHGQTLNLYILEQLAFIPPKTFEKKIGGQKIADFIREQVLHLTYTAVDMRPFAIDMGYDGDPFVWDEENRRHRMARLDALFFHLYQLDKNEARYILEQFPIVRANDEKTFGRYLTSELILGYMNAIGVGDLESVVQISSL</sequence>
<keyword evidence="4" id="KW-0949">S-adenosyl-L-methionine</keyword>
<evidence type="ECO:0000256" key="1">
    <source>
        <dbReference type="ARBA" id="ARBA00011900"/>
    </source>
</evidence>
<dbReference type="InterPro" id="IPR029063">
    <property type="entry name" value="SAM-dependent_MTases_sf"/>
</dbReference>
<accession>A0A0A6P944</accession>
<proteinExistence type="predicted"/>
<dbReference type="Proteomes" id="UP000030428">
    <property type="component" value="Unassembled WGS sequence"/>
</dbReference>
<evidence type="ECO:0000256" key="2">
    <source>
        <dbReference type="ARBA" id="ARBA00022603"/>
    </source>
</evidence>
<feature type="domain" description="Type II methyltransferase M.TaqI-like" evidence="6">
    <location>
        <begin position="588"/>
        <end position="811"/>
    </location>
</feature>
<evidence type="ECO:0000256" key="5">
    <source>
        <dbReference type="ARBA" id="ARBA00047942"/>
    </source>
</evidence>
<dbReference type="GO" id="GO:0032259">
    <property type="term" value="P:methylation"/>
    <property type="evidence" value="ECO:0007669"/>
    <property type="project" value="UniProtKB-KW"/>
</dbReference>
<name>A0A0A6P944_9GAMM</name>
<feature type="domain" description="Type II methyltransferase M.TaqI-like" evidence="6">
    <location>
        <begin position="868"/>
        <end position="938"/>
    </location>
</feature>
<dbReference type="InterPro" id="IPR011639">
    <property type="entry name" value="MethylTrfase_TaqI-like_dom"/>
</dbReference>
<reference evidence="7 8" key="1">
    <citation type="journal article" date="2016" name="Front. Microbiol.">
        <title>Single-Cell (Meta-)Genomics of a Dimorphic Candidatus Thiomargarita nelsonii Reveals Genomic Plasticity.</title>
        <authorList>
            <person name="Flood B.E."/>
            <person name="Fliss P."/>
            <person name="Jones D.S."/>
            <person name="Dick G.J."/>
            <person name="Jain S."/>
            <person name="Kaster A.K."/>
            <person name="Winkel M."/>
            <person name="Mussmann M."/>
            <person name="Bailey J."/>
        </authorList>
    </citation>
    <scope>NUCLEOTIDE SEQUENCE [LARGE SCALE GENOMIC DNA]</scope>
    <source>
        <strain evidence="7">Hydrate Ridge</strain>
    </source>
</reference>
<dbReference type="GO" id="GO:0006304">
    <property type="term" value="P:DNA modification"/>
    <property type="evidence" value="ECO:0007669"/>
    <property type="project" value="InterPro"/>
</dbReference>
<dbReference type="Pfam" id="PF07669">
    <property type="entry name" value="Eco57I"/>
    <property type="match status" value="2"/>
</dbReference>
<dbReference type="Gene3D" id="3.40.50.150">
    <property type="entry name" value="Vaccinia Virus protein VP39"/>
    <property type="match status" value="2"/>
</dbReference>
<evidence type="ECO:0000313" key="8">
    <source>
        <dbReference type="Proteomes" id="UP000030428"/>
    </source>
</evidence>
<dbReference type="EC" id="2.1.1.72" evidence="1"/>
<evidence type="ECO:0000256" key="4">
    <source>
        <dbReference type="ARBA" id="ARBA00022691"/>
    </source>
</evidence>
<keyword evidence="2" id="KW-0489">Methyltransferase</keyword>
<comment type="catalytic activity">
    <reaction evidence="5">
        <text>a 2'-deoxyadenosine in DNA + S-adenosyl-L-methionine = an N(6)-methyl-2'-deoxyadenosine in DNA + S-adenosyl-L-homocysteine + H(+)</text>
        <dbReference type="Rhea" id="RHEA:15197"/>
        <dbReference type="Rhea" id="RHEA-COMP:12418"/>
        <dbReference type="Rhea" id="RHEA-COMP:12419"/>
        <dbReference type="ChEBI" id="CHEBI:15378"/>
        <dbReference type="ChEBI" id="CHEBI:57856"/>
        <dbReference type="ChEBI" id="CHEBI:59789"/>
        <dbReference type="ChEBI" id="CHEBI:90615"/>
        <dbReference type="ChEBI" id="CHEBI:90616"/>
        <dbReference type="EC" id="2.1.1.72"/>
    </reaction>
</comment>
<evidence type="ECO:0000256" key="3">
    <source>
        <dbReference type="ARBA" id="ARBA00022679"/>
    </source>
</evidence>
<dbReference type="PANTHER" id="PTHR33841:SF1">
    <property type="entry name" value="DNA METHYLTRANSFERASE A"/>
    <property type="match status" value="1"/>
</dbReference>
<organism evidence="7 8">
    <name type="scientific">Candidatus Thiomargarita nelsonii</name>
    <dbReference type="NCBI Taxonomy" id="1003181"/>
    <lineage>
        <taxon>Bacteria</taxon>
        <taxon>Pseudomonadati</taxon>
        <taxon>Pseudomonadota</taxon>
        <taxon>Gammaproteobacteria</taxon>
        <taxon>Thiotrichales</taxon>
        <taxon>Thiotrichaceae</taxon>
        <taxon>Thiomargarita</taxon>
    </lineage>
</organism>
<dbReference type="PANTHER" id="PTHR33841">
    <property type="entry name" value="DNA METHYLTRANSFERASE YEEA-RELATED"/>
    <property type="match status" value="1"/>
</dbReference>
<evidence type="ECO:0000313" key="7">
    <source>
        <dbReference type="EMBL" id="KHD06789.1"/>
    </source>
</evidence>
<dbReference type="SUPFAM" id="SSF53335">
    <property type="entry name" value="S-adenosyl-L-methionine-dependent methyltransferases"/>
    <property type="match status" value="1"/>
</dbReference>
<dbReference type="InterPro" id="IPR050953">
    <property type="entry name" value="N4_N6_ade-DNA_methylase"/>
</dbReference>
<keyword evidence="8" id="KW-1185">Reference proteome</keyword>
<evidence type="ECO:0000259" key="6">
    <source>
        <dbReference type="Pfam" id="PF07669"/>
    </source>
</evidence>
<gene>
    <name evidence="7" type="ORF">PN36_25550</name>
</gene>
<comment type="caution">
    <text evidence="7">The sequence shown here is derived from an EMBL/GenBank/DDBJ whole genome shotgun (WGS) entry which is preliminary data.</text>
</comment>